<protein>
    <recommendedName>
        <fullName evidence="7">Glycosyltransferase</fullName>
    </recommendedName>
</protein>
<dbReference type="InterPro" id="IPR028098">
    <property type="entry name" value="Glyco_trans_4-like_N"/>
</dbReference>
<evidence type="ECO:0008006" key="7">
    <source>
        <dbReference type="Google" id="ProtNLM"/>
    </source>
</evidence>
<evidence type="ECO:0000256" key="2">
    <source>
        <dbReference type="ARBA" id="ARBA00022679"/>
    </source>
</evidence>
<dbReference type="Pfam" id="PF13439">
    <property type="entry name" value="Glyco_transf_4"/>
    <property type="match status" value="1"/>
</dbReference>
<evidence type="ECO:0000313" key="6">
    <source>
        <dbReference type="Proteomes" id="UP001501204"/>
    </source>
</evidence>
<feature type="domain" description="Glycosyl transferase family 1" evidence="3">
    <location>
        <begin position="205"/>
        <end position="359"/>
    </location>
</feature>
<dbReference type="Gene3D" id="3.40.50.2000">
    <property type="entry name" value="Glycogen Phosphorylase B"/>
    <property type="match status" value="2"/>
</dbReference>
<sequence length="378" mass="41382">MQAESRSILYLDSYTTGDPAEKVASDASGYGITASQAIRSGLAGRGFEVSSPAVPSVADLAPELRSLSWALAGYRATLDTLVATDPDVVFVFHSFRTWPTQIRHLLLELGKNIPIVGYTHGSHWDPSDYVRTRFYPGLEMADLANLIAMDRVLLVSEYMRETLHHNISALSPRLADDLMERSAVVGLPINTALIDACRPTQAPDSPAIVFNHAPVASKNPQLFIAVMARILSDYDIQVLFTRGFDLTTAEGRAVADLHTSFPEQVVLGNNLSLSAYYEALWAADLQVSTAEHESLGIATLEAMYTGTCCILLDLGSYPEITGHDTEVLYPPGEEGLEERIRWFLDHPADRARAGERLRQQALRYTPEQVVGAIIAALP</sequence>
<dbReference type="CDD" id="cd03801">
    <property type="entry name" value="GT4_PimA-like"/>
    <property type="match status" value="1"/>
</dbReference>
<evidence type="ECO:0000259" key="4">
    <source>
        <dbReference type="Pfam" id="PF13439"/>
    </source>
</evidence>
<gene>
    <name evidence="5" type="ORF">GCM10009767_15820</name>
</gene>
<keyword evidence="6" id="KW-1185">Reference proteome</keyword>
<accession>A0ABN2KIU0</accession>
<evidence type="ECO:0000256" key="1">
    <source>
        <dbReference type="ARBA" id="ARBA00022676"/>
    </source>
</evidence>
<name>A0ABN2KIU0_9MICC</name>
<proteinExistence type="predicted"/>
<keyword evidence="2" id="KW-0808">Transferase</keyword>
<dbReference type="InterPro" id="IPR001296">
    <property type="entry name" value="Glyco_trans_1"/>
</dbReference>
<dbReference type="EMBL" id="BAAAOA010000016">
    <property type="protein sequence ID" value="GAA1757327.1"/>
    <property type="molecule type" value="Genomic_DNA"/>
</dbReference>
<feature type="domain" description="Glycosyltransferase subfamily 4-like N-terminal" evidence="4">
    <location>
        <begin position="61"/>
        <end position="165"/>
    </location>
</feature>
<organism evidence="5 6">
    <name type="scientific">Kocuria aegyptia</name>
    <dbReference type="NCBI Taxonomy" id="330943"/>
    <lineage>
        <taxon>Bacteria</taxon>
        <taxon>Bacillati</taxon>
        <taxon>Actinomycetota</taxon>
        <taxon>Actinomycetes</taxon>
        <taxon>Micrococcales</taxon>
        <taxon>Micrococcaceae</taxon>
        <taxon>Kocuria</taxon>
    </lineage>
</organism>
<evidence type="ECO:0000313" key="5">
    <source>
        <dbReference type="EMBL" id="GAA1757327.1"/>
    </source>
</evidence>
<comment type="caution">
    <text evidence="5">The sequence shown here is derived from an EMBL/GenBank/DDBJ whole genome shotgun (WGS) entry which is preliminary data.</text>
</comment>
<dbReference type="SUPFAM" id="SSF53756">
    <property type="entry name" value="UDP-Glycosyltransferase/glycogen phosphorylase"/>
    <property type="match status" value="1"/>
</dbReference>
<reference evidence="5 6" key="1">
    <citation type="journal article" date="2019" name="Int. J. Syst. Evol. Microbiol.">
        <title>The Global Catalogue of Microorganisms (GCM) 10K type strain sequencing project: providing services to taxonomists for standard genome sequencing and annotation.</title>
        <authorList>
            <consortium name="The Broad Institute Genomics Platform"/>
            <consortium name="The Broad Institute Genome Sequencing Center for Infectious Disease"/>
            <person name="Wu L."/>
            <person name="Ma J."/>
        </authorList>
    </citation>
    <scope>NUCLEOTIDE SEQUENCE [LARGE SCALE GENOMIC DNA]</scope>
    <source>
        <strain evidence="5 6">JCM 14735</strain>
    </source>
</reference>
<dbReference type="RefSeq" id="WP_344121349.1">
    <property type="nucleotide sequence ID" value="NZ_BAAAOA010000016.1"/>
</dbReference>
<keyword evidence="1" id="KW-0328">Glycosyltransferase</keyword>
<dbReference type="PANTHER" id="PTHR12526">
    <property type="entry name" value="GLYCOSYLTRANSFERASE"/>
    <property type="match status" value="1"/>
</dbReference>
<dbReference type="Proteomes" id="UP001501204">
    <property type="component" value="Unassembled WGS sequence"/>
</dbReference>
<dbReference type="Pfam" id="PF00534">
    <property type="entry name" value="Glycos_transf_1"/>
    <property type="match status" value="1"/>
</dbReference>
<evidence type="ECO:0000259" key="3">
    <source>
        <dbReference type="Pfam" id="PF00534"/>
    </source>
</evidence>